<dbReference type="AlphaFoldDB" id="A0A9P6NA39"/>
<gene>
    <name evidence="1" type="ORF">CROQUDRAFT_53611</name>
</gene>
<name>A0A9P6NA39_9BASI</name>
<reference evidence="1" key="1">
    <citation type="submission" date="2013-11" db="EMBL/GenBank/DDBJ databases">
        <title>Genome sequence of the fusiform rust pathogen reveals effectors for host alternation and coevolution with pine.</title>
        <authorList>
            <consortium name="DOE Joint Genome Institute"/>
            <person name="Smith K."/>
            <person name="Pendleton A."/>
            <person name="Kubisiak T."/>
            <person name="Anderson C."/>
            <person name="Salamov A."/>
            <person name="Aerts A."/>
            <person name="Riley R."/>
            <person name="Clum A."/>
            <person name="Lindquist E."/>
            <person name="Ence D."/>
            <person name="Campbell M."/>
            <person name="Kronenberg Z."/>
            <person name="Feau N."/>
            <person name="Dhillon B."/>
            <person name="Hamelin R."/>
            <person name="Burleigh J."/>
            <person name="Smith J."/>
            <person name="Yandell M."/>
            <person name="Nelson C."/>
            <person name="Grigoriev I."/>
            <person name="Davis J."/>
        </authorList>
    </citation>
    <scope>NUCLEOTIDE SEQUENCE</scope>
    <source>
        <strain evidence="1">G11</strain>
    </source>
</reference>
<protein>
    <recommendedName>
        <fullName evidence="3">CCHC-type domain-containing protein</fullName>
    </recommendedName>
</protein>
<dbReference type="OrthoDB" id="116316at2759"/>
<feature type="non-terminal residue" evidence="1">
    <location>
        <position position="1"/>
    </location>
</feature>
<evidence type="ECO:0008006" key="3">
    <source>
        <dbReference type="Google" id="ProtNLM"/>
    </source>
</evidence>
<accession>A0A9P6NA39</accession>
<keyword evidence="2" id="KW-1185">Reference proteome</keyword>
<comment type="caution">
    <text evidence="1">The sequence shown here is derived from an EMBL/GenBank/DDBJ whole genome shotgun (WGS) entry which is preliminary data.</text>
</comment>
<evidence type="ECO:0000313" key="2">
    <source>
        <dbReference type="Proteomes" id="UP000886653"/>
    </source>
</evidence>
<sequence length="355" mass="39879">WLNKTNMHIEDPEGDQIVLMMIRYSLDTNIAMKIEDAESAAEAMAMIKTLFYFPSRSKQVSCFCELVSTKLRENNDVNSYLRVISKGFNELVRDGFVFTKDSVMAMVYEAGLPEKYSIVTSTLNSVLRSKPNEPITANQVEELIQLQKSLNKPTTGESKILPSFSNLNIRRSSTANVNQQCYDCPYRLTNQGPPHSHPIDGCLACYEKGHWAWACPYNPHRNNTLRMYNTPTRKDTWRQGPVRPTTPNTQPVKKVNNKHMKFNFVDVNNNTFKAEVSDDVPAGVWTSEGCLSHEGDDNDLGDTGASHNVMGDVSQLTEFQRLQNPIPLFVATKAPNNFITGHGVMTYPSNNGGMV</sequence>
<organism evidence="1 2">
    <name type="scientific">Cronartium quercuum f. sp. fusiforme G11</name>
    <dbReference type="NCBI Taxonomy" id="708437"/>
    <lineage>
        <taxon>Eukaryota</taxon>
        <taxon>Fungi</taxon>
        <taxon>Dikarya</taxon>
        <taxon>Basidiomycota</taxon>
        <taxon>Pucciniomycotina</taxon>
        <taxon>Pucciniomycetes</taxon>
        <taxon>Pucciniales</taxon>
        <taxon>Coleosporiaceae</taxon>
        <taxon>Cronartium</taxon>
    </lineage>
</organism>
<dbReference type="EMBL" id="MU167465">
    <property type="protein sequence ID" value="KAG0140208.1"/>
    <property type="molecule type" value="Genomic_DNA"/>
</dbReference>
<proteinExistence type="predicted"/>
<evidence type="ECO:0000313" key="1">
    <source>
        <dbReference type="EMBL" id="KAG0140208.1"/>
    </source>
</evidence>
<dbReference type="Proteomes" id="UP000886653">
    <property type="component" value="Unassembled WGS sequence"/>
</dbReference>